<evidence type="ECO:0000313" key="2">
    <source>
        <dbReference type="EMBL" id="KHM96546.1"/>
    </source>
</evidence>
<evidence type="ECO:0000313" key="5">
    <source>
        <dbReference type="Proteomes" id="UP001430544"/>
    </source>
</evidence>
<dbReference type="Proteomes" id="UP001430544">
    <property type="component" value="Unassembled WGS sequence"/>
</dbReference>
<name>A0AAJ0J0C2_9XANT</name>
<dbReference type="InterPro" id="IPR032531">
    <property type="entry name" value="DUF4956"/>
</dbReference>
<keyword evidence="1" id="KW-0472">Membrane</keyword>
<feature type="transmembrane region" description="Helical" evidence="1">
    <location>
        <begin position="93"/>
        <end position="126"/>
    </location>
</feature>
<keyword evidence="1" id="KW-0812">Transmembrane</keyword>
<reference evidence="2 4" key="1">
    <citation type="submission" date="2014-11" db="EMBL/GenBank/DDBJ databases">
        <title>Draft Genome Sequences of Xanthomonas vesicatoria Strains from the Balkan Peninsula.</title>
        <authorList>
            <person name="Vancheva T."/>
            <person name="Lefeuvre P."/>
            <person name="Bogatzevska N."/>
            <person name="Moncheva P."/>
            <person name="Koebnik R."/>
        </authorList>
    </citation>
    <scope>NUCLEOTIDE SEQUENCE [LARGE SCALE GENOMIC DNA]</scope>
    <source>
        <strain evidence="2 4">53M</strain>
    </source>
</reference>
<feature type="transmembrane region" description="Helical" evidence="1">
    <location>
        <begin position="13"/>
        <end position="33"/>
    </location>
</feature>
<dbReference type="Proteomes" id="UP000030969">
    <property type="component" value="Unassembled WGS sequence"/>
</dbReference>
<reference evidence="3" key="2">
    <citation type="submission" date="2021-11" db="EMBL/GenBank/DDBJ databases">
        <title>Genome resources and taxonomic validation of 89 Xanthomonas strains.</title>
        <authorList>
            <person name="Tambong J.T."/>
        </authorList>
    </citation>
    <scope>NUCLEOTIDE SEQUENCE</scope>
    <source>
        <strain evidence="3">Bv 5-4A</strain>
    </source>
</reference>
<feature type="transmembrane region" description="Helical" evidence="1">
    <location>
        <begin position="64"/>
        <end position="81"/>
    </location>
</feature>
<dbReference type="EMBL" id="JSYJ01000025">
    <property type="protein sequence ID" value="KHM96546.1"/>
    <property type="molecule type" value="Genomic_DNA"/>
</dbReference>
<feature type="transmembrane region" description="Helical" evidence="1">
    <location>
        <begin position="40"/>
        <end position="58"/>
    </location>
</feature>
<sequence>MSSALIHTPFFELFARFGIDLVAVLALIFGMYYRRHQDKELVTAAALFNIFVFAVLTILSSVQFSVAAGFGLFAILALFTLRSEPITKIEITYFFGSVAMAVICSVQGTTLPLISATVVLVLLGAYVFDHPRIVRSVENIKITFDQIHIHALSDPKAMNASIAERLGVDVVSYEVRAIDYLNDTVSMRIFYRKP</sequence>
<keyword evidence="5" id="KW-1185">Reference proteome</keyword>
<proteinExistence type="predicted"/>
<organism evidence="2 4">
    <name type="scientific">Xanthomonas vesicatoria</name>
    <dbReference type="NCBI Taxonomy" id="56460"/>
    <lineage>
        <taxon>Bacteria</taxon>
        <taxon>Pseudomonadati</taxon>
        <taxon>Pseudomonadota</taxon>
        <taxon>Gammaproteobacteria</taxon>
        <taxon>Lysobacterales</taxon>
        <taxon>Lysobacteraceae</taxon>
        <taxon>Xanthomonas</taxon>
    </lineage>
</organism>
<evidence type="ECO:0000313" key="3">
    <source>
        <dbReference type="EMBL" id="MCC8622517.1"/>
    </source>
</evidence>
<dbReference type="Pfam" id="PF16316">
    <property type="entry name" value="DUF4956"/>
    <property type="match status" value="1"/>
</dbReference>
<dbReference type="RefSeq" id="WP_039422184.1">
    <property type="nucleotide sequence ID" value="NZ_JAANCI010000005.1"/>
</dbReference>
<gene>
    <name evidence="3" type="ORF">LN473_11065</name>
    <name evidence="2" type="ORF">OR61_06110</name>
</gene>
<keyword evidence="1" id="KW-1133">Transmembrane helix</keyword>
<evidence type="ECO:0000256" key="1">
    <source>
        <dbReference type="SAM" id="Phobius"/>
    </source>
</evidence>
<protein>
    <submittedName>
        <fullName evidence="3">DUF4956 domain-containing protein</fullName>
    </submittedName>
</protein>
<dbReference type="AlphaFoldDB" id="A0AAJ0J0C2"/>
<accession>A0AAJ0J0C2</accession>
<evidence type="ECO:0000313" key="4">
    <source>
        <dbReference type="Proteomes" id="UP000030969"/>
    </source>
</evidence>
<dbReference type="EMBL" id="JAJIUN010000045">
    <property type="protein sequence ID" value="MCC8622517.1"/>
    <property type="molecule type" value="Genomic_DNA"/>
</dbReference>
<comment type="caution">
    <text evidence="2">The sequence shown here is derived from an EMBL/GenBank/DDBJ whole genome shotgun (WGS) entry which is preliminary data.</text>
</comment>